<proteinExistence type="predicted"/>
<sequence length="161" mass="19290">MEESRDIMIHGIPNVTEANATLREILDQYYERFDLKNETFAPRGTRKSRVQRQLEELERYKQQVQERGAELTRENNRLKAEIEVSTQHRIALENQLTESQQLVQELLNRPTAIQETTRAWIPLPFRNLERRLQFNNQTQEPRLQHMPLRDMPQPPTKPQYD</sequence>
<evidence type="ECO:0000256" key="1">
    <source>
        <dbReference type="SAM" id="Coils"/>
    </source>
</evidence>
<gene>
    <name evidence="3" type="ORF">OXX778_LOCUS13836</name>
</gene>
<evidence type="ECO:0000256" key="2">
    <source>
        <dbReference type="SAM" id="MobiDB-lite"/>
    </source>
</evidence>
<reference evidence="3" key="1">
    <citation type="submission" date="2021-02" db="EMBL/GenBank/DDBJ databases">
        <authorList>
            <person name="Nowell W R."/>
        </authorList>
    </citation>
    <scope>NUCLEOTIDE SEQUENCE</scope>
    <source>
        <strain evidence="3">Ploen Becks lab</strain>
    </source>
</reference>
<organism evidence="3 4">
    <name type="scientific">Brachionus calyciflorus</name>
    <dbReference type="NCBI Taxonomy" id="104777"/>
    <lineage>
        <taxon>Eukaryota</taxon>
        <taxon>Metazoa</taxon>
        <taxon>Spiralia</taxon>
        <taxon>Gnathifera</taxon>
        <taxon>Rotifera</taxon>
        <taxon>Eurotatoria</taxon>
        <taxon>Monogononta</taxon>
        <taxon>Pseudotrocha</taxon>
        <taxon>Ploima</taxon>
        <taxon>Brachionidae</taxon>
        <taxon>Brachionus</taxon>
    </lineage>
</organism>
<accession>A0A814D3T9</accession>
<name>A0A814D3T9_9BILA</name>
<feature type="compositionally biased region" description="Pro residues" evidence="2">
    <location>
        <begin position="152"/>
        <end position="161"/>
    </location>
</feature>
<comment type="caution">
    <text evidence="3">The sequence shown here is derived from an EMBL/GenBank/DDBJ whole genome shotgun (WGS) entry which is preliminary data.</text>
</comment>
<dbReference type="EMBL" id="CAJNOC010002737">
    <property type="protein sequence ID" value="CAF0948962.1"/>
    <property type="molecule type" value="Genomic_DNA"/>
</dbReference>
<feature type="region of interest" description="Disordered" evidence="2">
    <location>
        <begin position="137"/>
        <end position="161"/>
    </location>
</feature>
<feature type="coiled-coil region" evidence="1">
    <location>
        <begin position="47"/>
        <end position="109"/>
    </location>
</feature>
<evidence type="ECO:0000313" key="4">
    <source>
        <dbReference type="Proteomes" id="UP000663879"/>
    </source>
</evidence>
<keyword evidence="4" id="KW-1185">Reference proteome</keyword>
<dbReference type="Proteomes" id="UP000663879">
    <property type="component" value="Unassembled WGS sequence"/>
</dbReference>
<protein>
    <submittedName>
        <fullName evidence="3">Uncharacterized protein</fullName>
    </submittedName>
</protein>
<dbReference type="AlphaFoldDB" id="A0A814D3T9"/>
<keyword evidence="1" id="KW-0175">Coiled coil</keyword>
<evidence type="ECO:0000313" key="3">
    <source>
        <dbReference type="EMBL" id="CAF0948962.1"/>
    </source>
</evidence>